<proteinExistence type="predicted"/>
<comment type="caution">
    <text evidence="2">The sequence shown here is derived from an EMBL/GenBank/DDBJ whole genome shotgun (WGS) entry which is preliminary data.</text>
</comment>
<accession>A0AA87K4E0</accession>
<dbReference type="AlphaFoldDB" id="A0AA87K4E0"/>
<sequence length="38" mass="4329">MVSALKQPFFSKNSKKDKHQNDVCLQSETKGNLGFLLF</sequence>
<evidence type="ECO:0000313" key="3">
    <source>
        <dbReference type="Proteomes" id="UP000004014"/>
    </source>
</evidence>
<reference evidence="2 3" key="1">
    <citation type="submission" date="2011-03" db="EMBL/GenBank/DDBJ databases">
        <title>Deep-sequencing identification of multiple resistance mechanism for the high antibiotic-resistance strain Streptococcus suis R61.</title>
        <authorList>
            <person name="Hu P."/>
            <person name="Yang M."/>
            <person name="Jin M."/>
            <person name="Xiao J."/>
        </authorList>
    </citation>
    <scope>NUCLEOTIDE SEQUENCE [LARGE SCALE GENOMIC DNA]</scope>
    <source>
        <strain evidence="2 3">R61</strain>
    </source>
</reference>
<evidence type="ECO:0000313" key="2">
    <source>
        <dbReference type="EMBL" id="EHC03600.1"/>
    </source>
</evidence>
<dbReference type="EMBL" id="AEYY01000010">
    <property type="protein sequence ID" value="EHC03600.1"/>
    <property type="molecule type" value="Genomic_DNA"/>
</dbReference>
<feature type="region of interest" description="Disordered" evidence="1">
    <location>
        <begin position="1"/>
        <end position="21"/>
    </location>
</feature>
<name>A0AA87K4E0_STRSU</name>
<gene>
    <name evidence="2" type="ORF">SSUR61_0442</name>
</gene>
<evidence type="ECO:0000256" key="1">
    <source>
        <dbReference type="SAM" id="MobiDB-lite"/>
    </source>
</evidence>
<dbReference type="Proteomes" id="UP000004014">
    <property type="component" value="Unassembled WGS sequence"/>
</dbReference>
<organism evidence="2 3">
    <name type="scientific">Streptococcus suis R61</name>
    <dbReference type="NCBI Taxonomy" id="996306"/>
    <lineage>
        <taxon>Bacteria</taxon>
        <taxon>Bacillati</taxon>
        <taxon>Bacillota</taxon>
        <taxon>Bacilli</taxon>
        <taxon>Lactobacillales</taxon>
        <taxon>Streptococcaceae</taxon>
        <taxon>Streptococcus</taxon>
    </lineage>
</organism>
<protein>
    <submittedName>
        <fullName evidence="2">Uncharacterized protein</fullName>
    </submittedName>
</protein>